<name>A0A1W2FYN1_KIBAR</name>
<keyword evidence="2" id="KW-1185">Reference proteome</keyword>
<accession>A0A1W2FYN1</accession>
<evidence type="ECO:0000313" key="2">
    <source>
        <dbReference type="Proteomes" id="UP000192674"/>
    </source>
</evidence>
<protein>
    <submittedName>
        <fullName evidence="1">Uncharacterized protein</fullName>
    </submittedName>
</protein>
<proteinExistence type="predicted"/>
<dbReference type="Gene3D" id="3.60.15.10">
    <property type="entry name" value="Ribonuclease Z/Hydroxyacylglutathione hydrolase-like"/>
    <property type="match status" value="1"/>
</dbReference>
<dbReference type="InterPro" id="IPR036866">
    <property type="entry name" value="RibonucZ/Hydroxyglut_hydro"/>
</dbReference>
<gene>
    <name evidence="1" type="ORF">SAMN05661093_10481</name>
</gene>
<dbReference type="EMBL" id="FWXV01000018">
    <property type="protein sequence ID" value="SMD26894.1"/>
    <property type="molecule type" value="Genomic_DNA"/>
</dbReference>
<dbReference type="SUPFAM" id="SSF56281">
    <property type="entry name" value="Metallo-hydrolase/oxidoreductase"/>
    <property type="match status" value="1"/>
</dbReference>
<organism evidence="1 2">
    <name type="scientific">Kibdelosporangium aridum</name>
    <dbReference type="NCBI Taxonomy" id="2030"/>
    <lineage>
        <taxon>Bacteria</taxon>
        <taxon>Bacillati</taxon>
        <taxon>Actinomycetota</taxon>
        <taxon>Actinomycetes</taxon>
        <taxon>Pseudonocardiales</taxon>
        <taxon>Pseudonocardiaceae</taxon>
        <taxon>Kibdelosporangium</taxon>
    </lineage>
</organism>
<dbReference type="AlphaFoldDB" id="A0A1W2FYN1"/>
<sequence length="77" mass="8496">MLDVQVVETSSLGDRSYLAHDGESAAVIDPQRDIDRILDLAGRLGVRVTWVLICLAGNTPRNWLVGSAIQRIVWLLP</sequence>
<evidence type="ECO:0000313" key="1">
    <source>
        <dbReference type="EMBL" id="SMD26894.1"/>
    </source>
</evidence>
<dbReference type="Proteomes" id="UP000192674">
    <property type="component" value="Unassembled WGS sequence"/>
</dbReference>
<reference evidence="1 2" key="1">
    <citation type="submission" date="2017-04" db="EMBL/GenBank/DDBJ databases">
        <authorList>
            <person name="Afonso C.L."/>
            <person name="Miller P.J."/>
            <person name="Scott M.A."/>
            <person name="Spackman E."/>
            <person name="Goraichik I."/>
            <person name="Dimitrov K.M."/>
            <person name="Suarez D.L."/>
            <person name="Swayne D.E."/>
        </authorList>
    </citation>
    <scope>NUCLEOTIDE SEQUENCE [LARGE SCALE GENOMIC DNA]</scope>
    <source>
        <strain evidence="1 2">DSM 43828</strain>
    </source>
</reference>